<dbReference type="PANTHER" id="PTHR30386:SF19">
    <property type="entry name" value="MULTIDRUG EXPORT PROTEIN EMRA-RELATED"/>
    <property type="match status" value="1"/>
</dbReference>
<feature type="domain" description="CusB-like beta-barrel" evidence="5">
    <location>
        <begin position="278"/>
        <end position="322"/>
    </location>
</feature>
<feature type="coiled-coil region" evidence="2">
    <location>
        <begin position="123"/>
        <end position="150"/>
    </location>
</feature>
<comment type="subcellular location">
    <subcellularLocation>
        <location evidence="1">Cell envelope</location>
    </subcellularLocation>
</comment>
<dbReference type="Gene3D" id="2.40.30.170">
    <property type="match status" value="1"/>
</dbReference>
<dbReference type="GO" id="GO:0030313">
    <property type="term" value="C:cell envelope"/>
    <property type="evidence" value="ECO:0007669"/>
    <property type="project" value="UniProtKB-SubCell"/>
</dbReference>
<evidence type="ECO:0000256" key="2">
    <source>
        <dbReference type="SAM" id="Coils"/>
    </source>
</evidence>
<dbReference type="Proteomes" id="UP000048984">
    <property type="component" value="Unassembled WGS sequence"/>
</dbReference>
<evidence type="ECO:0000256" key="3">
    <source>
        <dbReference type="SAM" id="Phobius"/>
    </source>
</evidence>
<evidence type="ECO:0000256" key="1">
    <source>
        <dbReference type="ARBA" id="ARBA00004196"/>
    </source>
</evidence>
<dbReference type="InterPro" id="IPR058792">
    <property type="entry name" value="Beta-barrel_RND_2"/>
</dbReference>
<comment type="caution">
    <text evidence="6">The sequence shown here is derived from an EMBL/GenBank/DDBJ whole genome shotgun (WGS) entry which is preliminary data.</text>
</comment>
<dbReference type="Pfam" id="PF25954">
    <property type="entry name" value="Beta-barrel_RND_2"/>
    <property type="match status" value="1"/>
</dbReference>
<feature type="domain" description="Multidrug resistance protein MdtA-like barrel-sandwich hybrid" evidence="4">
    <location>
        <begin position="82"/>
        <end position="273"/>
    </location>
</feature>
<keyword evidence="3" id="KW-0812">Transmembrane</keyword>
<reference evidence="6 7" key="1">
    <citation type="submission" date="2015-09" db="EMBL/GenBank/DDBJ databases">
        <authorList>
            <person name="Jackson K.R."/>
            <person name="Lunt B.L."/>
            <person name="Fisher J.N.B."/>
            <person name="Gardner A.V."/>
            <person name="Bailey M.E."/>
            <person name="Deus L.M."/>
            <person name="Earl A.S."/>
            <person name="Gibby P.D."/>
            <person name="Hartmann K.A."/>
            <person name="Liu J.E."/>
            <person name="Manci A.M."/>
            <person name="Nielsen D.A."/>
            <person name="Solomon M.B."/>
            <person name="Breakwell D.P."/>
            <person name="Burnett S.H."/>
            <person name="Grose J.H."/>
        </authorList>
    </citation>
    <scope>NUCLEOTIDE SEQUENCE [LARGE SCALE GENOMIC DNA]</scope>
    <source>
        <strain evidence="6 7">16</strain>
    </source>
</reference>
<keyword evidence="7" id="KW-1185">Reference proteome</keyword>
<keyword evidence="3" id="KW-1133">Transmembrane helix</keyword>
<dbReference type="InterPro" id="IPR058625">
    <property type="entry name" value="MdtA-like_BSH"/>
</dbReference>
<dbReference type="Pfam" id="PF25917">
    <property type="entry name" value="BSH_RND"/>
    <property type="match status" value="1"/>
</dbReference>
<evidence type="ECO:0000259" key="5">
    <source>
        <dbReference type="Pfam" id="PF25954"/>
    </source>
</evidence>
<dbReference type="GO" id="GO:0015562">
    <property type="term" value="F:efflux transmembrane transporter activity"/>
    <property type="evidence" value="ECO:0007669"/>
    <property type="project" value="InterPro"/>
</dbReference>
<evidence type="ECO:0000313" key="7">
    <source>
        <dbReference type="Proteomes" id="UP000048984"/>
    </source>
</evidence>
<organism evidence="6 7">
    <name type="scientific">Prosthecodimorpha hirschii</name>
    <dbReference type="NCBI Taxonomy" id="665126"/>
    <lineage>
        <taxon>Bacteria</taxon>
        <taxon>Pseudomonadati</taxon>
        <taxon>Pseudomonadota</taxon>
        <taxon>Alphaproteobacteria</taxon>
        <taxon>Hyphomicrobiales</taxon>
        <taxon>Ancalomicrobiaceae</taxon>
        <taxon>Prosthecodimorpha</taxon>
    </lineage>
</organism>
<evidence type="ECO:0008006" key="8">
    <source>
        <dbReference type="Google" id="ProtNLM"/>
    </source>
</evidence>
<evidence type="ECO:0000259" key="4">
    <source>
        <dbReference type="Pfam" id="PF25917"/>
    </source>
</evidence>
<dbReference type="EMBL" id="LJYW01000001">
    <property type="protein sequence ID" value="KPL51622.1"/>
    <property type="molecule type" value="Genomic_DNA"/>
</dbReference>
<name>A0A0P6VKH1_9HYPH</name>
<proteinExistence type="predicted"/>
<dbReference type="PANTHER" id="PTHR30386">
    <property type="entry name" value="MEMBRANE FUSION SUBUNIT OF EMRAB-TOLC MULTIDRUG EFFLUX PUMP"/>
    <property type="match status" value="1"/>
</dbReference>
<dbReference type="STRING" id="665126.ABB55_04740"/>
<accession>A0A0P6VKH1</accession>
<dbReference type="SUPFAM" id="SSF111369">
    <property type="entry name" value="HlyD-like secretion proteins"/>
    <property type="match status" value="1"/>
</dbReference>
<dbReference type="InterPro" id="IPR050739">
    <property type="entry name" value="MFP"/>
</dbReference>
<keyword evidence="3" id="KW-0472">Membrane</keyword>
<dbReference type="RefSeq" id="WP_054357784.1">
    <property type="nucleotide sequence ID" value="NZ_LJYW01000001.1"/>
</dbReference>
<sequence length="401" mass="42441">MPTDTAPAAPKAEVAASAASAPLALPAPQAAVEAATQRRNRKAGMRFVLMVVLPLAAAVGGGALWLAGGRWISTDNSYVGAEKVLITPEVSGRVVRIDVTEGQKVRPGDPLFAIDPESYRLALAEAEAKLQSVRADHANLKTSVESLARQIVIAEESIELREKDLERKSSLLGNRVATQTDVETVRLALATARSQAESLKQSRVAALNQLLGDPALPIDRFPPYREALSKRDMAQRDLDNTVLRSPIAGMATQVPSIQMGRYLTAGTTVFAVVGTERLWVDANPKETDLEFVRPGLPVEITVDAYPGRVWHGTVDAISPGTGAQFSILPAQNASGNWVKVVQRVPVRVAFAPGEDTTGLRAGMSADVSIDTGRKRSLAGLVGLPAFAGGEGAPKSVAPTVR</sequence>
<dbReference type="Gene3D" id="2.40.50.100">
    <property type="match status" value="1"/>
</dbReference>
<protein>
    <recommendedName>
        <fullName evidence="8">Membrane fusion protein biotin-lipoyl like domain-containing protein</fullName>
    </recommendedName>
</protein>
<reference evidence="6 7" key="2">
    <citation type="submission" date="2015-10" db="EMBL/GenBank/DDBJ databases">
        <title>Draft Genome Sequence of Prosthecomicrobium hirschii ATCC 27832.</title>
        <authorList>
            <person name="Daniel J."/>
            <person name="Givan S.A."/>
            <person name="Brun Y.V."/>
            <person name="Brown P.J."/>
        </authorList>
    </citation>
    <scope>NUCLEOTIDE SEQUENCE [LARGE SCALE GENOMIC DNA]</scope>
    <source>
        <strain evidence="6 7">16</strain>
    </source>
</reference>
<dbReference type="AlphaFoldDB" id="A0A0P6VKH1"/>
<evidence type="ECO:0000313" key="6">
    <source>
        <dbReference type="EMBL" id="KPL51622.1"/>
    </source>
</evidence>
<feature type="transmembrane region" description="Helical" evidence="3">
    <location>
        <begin position="47"/>
        <end position="67"/>
    </location>
</feature>
<gene>
    <name evidence="6" type="ORF">ABB55_04740</name>
</gene>
<keyword evidence="2" id="KW-0175">Coiled coil</keyword>